<dbReference type="EMBL" id="BJXL01000102">
    <property type="protein sequence ID" value="GEM84458.1"/>
    <property type="molecule type" value="Genomic_DNA"/>
</dbReference>
<reference evidence="1 2" key="1">
    <citation type="submission" date="2019-07" db="EMBL/GenBank/DDBJ databases">
        <title>Whole genome shotgun sequence of Meiothermus hypogaeus NBRC 106114.</title>
        <authorList>
            <person name="Hosoyama A."/>
            <person name="Uohara A."/>
            <person name="Ohji S."/>
            <person name="Ichikawa N."/>
        </authorList>
    </citation>
    <scope>NUCLEOTIDE SEQUENCE [LARGE SCALE GENOMIC DNA]</scope>
    <source>
        <strain evidence="1 2">NBRC 106114</strain>
    </source>
</reference>
<name>A0A511R4D2_9DEIN</name>
<dbReference type="AlphaFoldDB" id="A0A511R4D2"/>
<dbReference type="RefSeq" id="WP_119340697.1">
    <property type="nucleotide sequence ID" value="NZ_BJXL01000102.1"/>
</dbReference>
<evidence type="ECO:0000313" key="1">
    <source>
        <dbReference type="EMBL" id="GEM84458.1"/>
    </source>
</evidence>
<dbReference type="InterPro" id="IPR011050">
    <property type="entry name" value="Pectin_lyase_fold/virulence"/>
</dbReference>
<dbReference type="InterPro" id="IPR012334">
    <property type="entry name" value="Pectin_lyas_fold"/>
</dbReference>
<dbReference type="SUPFAM" id="SSF51126">
    <property type="entry name" value="Pectin lyase-like"/>
    <property type="match status" value="1"/>
</dbReference>
<evidence type="ECO:0000313" key="2">
    <source>
        <dbReference type="Proteomes" id="UP000321197"/>
    </source>
</evidence>
<organism evidence="1 2">
    <name type="scientific">Meiothermus hypogaeus NBRC 106114</name>
    <dbReference type="NCBI Taxonomy" id="1227553"/>
    <lineage>
        <taxon>Bacteria</taxon>
        <taxon>Thermotogati</taxon>
        <taxon>Deinococcota</taxon>
        <taxon>Deinococci</taxon>
        <taxon>Thermales</taxon>
        <taxon>Thermaceae</taxon>
        <taxon>Meiothermus</taxon>
    </lineage>
</organism>
<dbReference type="Gene3D" id="2.160.20.10">
    <property type="entry name" value="Single-stranded right-handed beta-helix, Pectin lyase-like"/>
    <property type="match status" value="1"/>
</dbReference>
<dbReference type="Proteomes" id="UP000321197">
    <property type="component" value="Unassembled WGS sequence"/>
</dbReference>
<sequence>MKQLLLIGMILAIGTMALARDWFVSSKRGSGREGTVQAPVKDLGNVVDLLAAGDRVFIAEGSYVGRGENGSDEITVPVEIYGGWSDDFSERDPWGKYKTILTGSRTSQNFAITPRLSIKTDKFSTNVKPVAHKVVVEGIIIDHGPRNTYTDDKELRIKRKAAANSLFSPDTNAMAITTGQQGEVVIQANIVINAAASQGAFAFFPGRGGKVLVKNNAAINNTGFGFHLSRSFNSTNAAEQPTYTFENNMAAFTEKYDPFSQTQGGSAIKLEANVKYTLTNNIFALSDFYGIDNAANAKGIVLRDNLFFGNVVADYLEFNTKMKVSALADEARGIADGKGNLLQQANLKVSQRWASAYMARNVIDRNVAEAKVSAPNTGANQLRSILGLNVQGSSLAADSEVWLPRMSLEDALSVIGRYGDKFGPFIPAPSKR</sequence>
<gene>
    <name evidence="1" type="ORF">MHY01S_26240</name>
</gene>
<comment type="caution">
    <text evidence="1">The sequence shown here is derived from an EMBL/GenBank/DDBJ whole genome shotgun (WGS) entry which is preliminary data.</text>
</comment>
<protein>
    <recommendedName>
        <fullName evidence="3">Right handed beta helix domain-containing protein</fullName>
    </recommendedName>
</protein>
<accession>A0A511R4D2</accession>
<evidence type="ECO:0008006" key="3">
    <source>
        <dbReference type="Google" id="ProtNLM"/>
    </source>
</evidence>
<dbReference type="OrthoDB" id="1119199at2"/>
<proteinExistence type="predicted"/>